<dbReference type="GO" id="GO:0016779">
    <property type="term" value="F:nucleotidyltransferase activity"/>
    <property type="evidence" value="ECO:0007669"/>
    <property type="project" value="UniProtKB-KW"/>
</dbReference>
<reference evidence="11" key="1">
    <citation type="submission" date="2019-01" db="EMBL/GenBank/DDBJ databases">
        <authorList>
            <consortium name="Genoscope - CEA"/>
            <person name="William W."/>
        </authorList>
    </citation>
    <scope>NUCLEOTIDE SEQUENCE</scope>
    <source>
        <strain evidence="11">CR-1</strain>
    </source>
</reference>
<dbReference type="Gene3D" id="3.30.460.10">
    <property type="entry name" value="Beta Polymerase, domain 2"/>
    <property type="match status" value="1"/>
</dbReference>
<gene>
    <name evidence="11" type="ORF">EPICR_20095</name>
</gene>
<keyword evidence="5" id="KW-0479">Metal-binding</keyword>
<name>A0A484HK58_9BACT</name>
<dbReference type="AlphaFoldDB" id="A0A484HK58"/>
<keyword evidence="7" id="KW-0067">ATP-binding</keyword>
<evidence type="ECO:0000256" key="7">
    <source>
        <dbReference type="ARBA" id="ARBA00022840"/>
    </source>
</evidence>
<evidence type="ECO:0000259" key="10">
    <source>
        <dbReference type="Pfam" id="PF01909"/>
    </source>
</evidence>
<dbReference type="Pfam" id="PF01909">
    <property type="entry name" value="NTP_transf_2"/>
    <property type="match status" value="1"/>
</dbReference>
<comment type="similarity">
    <text evidence="9">Belongs to the MntA antitoxin family.</text>
</comment>
<dbReference type="GO" id="GO:0046872">
    <property type="term" value="F:metal ion binding"/>
    <property type="evidence" value="ECO:0007669"/>
    <property type="project" value="UniProtKB-KW"/>
</dbReference>
<organism evidence="11">
    <name type="scientific">uncultured Desulfobacteraceae bacterium</name>
    <dbReference type="NCBI Taxonomy" id="218296"/>
    <lineage>
        <taxon>Bacteria</taxon>
        <taxon>Pseudomonadati</taxon>
        <taxon>Thermodesulfobacteriota</taxon>
        <taxon>Desulfobacteria</taxon>
        <taxon>Desulfobacterales</taxon>
        <taxon>Desulfobacteraceae</taxon>
        <taxon>environmental samples</taxon>
    </lineage>
</organism>
<evidence type="ECO:0000256" key="4">
    <source>
        <dbReference type="ARBA" id="ARBA00022695"/>
    </source>
</evidence>
<dbReference type="PANTHER" id="PTHR33571:SF14">
    <property type="entry name" value="PROTEIN ADENYLYLTRANSFERASE MJ0435-RELATED"/>
    <property type="match status" value="1"/>
</dbReference>
<dbReference type="EMBL" id="CAACVI010000012">
    <property type="protein sequence ID" value="VEN73629.1"/>
    <property type="molecule type" value="Genomic_DNA"/>
</dbReference>
<keyword evidence="4" id="KW-0548">Nucleotidyltransferase</keyword>
<protein>
    <recommendedName>
        <fullName evidence="10">Polymerase nucleotidyl transferase domain-containing protein</fullName>
    </recommendedName>
</protein>
<keyword evidence="3" id="KW-0808">Transferase</keyword>
<keyword evidence="8" id="KW-0460">Magnesium</keyword>
<evidence type="ECO:0000256" key="6">
    <source>
        <dbReference type="ARBA" id="ARBA00022741"/>
    </source>
</evidence>
<accession>A0A484HK58</accession>
<evidence type="ECO:0000256" key="8">
    <source>
        <dbReference type="ARBA" id="ARBA00022842"/>
    </source>
</evidence>
<evidence type="ECO:0000256" key="3">
    <source>
        <dbReference type="ARBA" id="ARBA00022679"/>
    </source>
</evidence>
<proteinExistence type="inferred from homology"/>
<dbReference type="GO" id="GO:0005524">
    <property type="term" value="F:ATP binding"/>
    <property type="evidence" value="ECO:0007669"/>
    <property type="project" value="UniProtKB-KW"/>
</dbReference>
<evidence type="ECO:0000256" key="2">
    <source>
        <dbReference type="ARBA" id="ARBA00022649"/>
    </source>
</evidence>
<dbReference type="InterPro" id="IPR002934">
    <property type="entry name" value="Polymerase_NTP_transf_dom"/>
</dbReference>
<dbReference type="CDD" id="cd05403">
    <property type="entry name" value="NT_KNTase_like"/>
    <property type="match status" value="1"/>
</dbReference>
<keyword evidence="6" id="KW-0547">Nucleotide-binding</keyword>
<evidence type="ECO:0000313" key="11">
    <source>
        <dbReference type="EMBL" id="VEN73629.1"/>
    </source>
</evidence>
<comment type="cofactor">
    <cofactor evidence="1">
        <name>Mg(2+)</name>
        <dbReference type="ChEBI" id="CHEBI:18420"/>
    </cofactor>
</comment>
<evidence type="ECO:0000256" key="5">
    <source>
        <dbReference type="ARBA" id="ARBA00022723"/>
    </source>
</evidence>
<feature type="domain" description="Polymerase nucleotidyl transferase" evidence="10">
    <location>
        <begin position="25"/>
        <end position="98"/>
    </location>
</feature>
<evidence type="ECO:0000256" key="9">
    <source>
        <dbReference type="ARBA" id="ARBA00038276"/>
    </source>
</evidence>
<evidence type="ECO:0000256" key="1">
    <source>
        <dbReference type="ARBA" id="ARBA00001946"/>
    </source>
</evidence>
<keyword evidence="2" id="KW-1277">Toxin-antitoxin system</keyword>
<dbReference type="InterPro" id="IPR043519">
    <property type="entry name" value="NT_sf"/>
</dbReference>
<dbReference type="PANTHER" id="PTHR33571">
    <property type="entry name" value="SSL8005 PROTEIN"/>
    <property type="match status" value="1"/>
</dbReference>
<dbReference type="SUPFAM" id="SSF81301">
    <property type="entry name" value="Nucleotidyltransferase"/>
    <property type="match status" value="1"/>
</dbReference>
<sequence>MTGERKEKFFDLIEREQGALAGLGVKKIGLFGSAIRGEDNDASDYDVLAVFHAGEKKYKNFTALIDFLEEKLGNEVELVTKEGLSPYIGPYILEEVVYADIKP</sequence>
<dbReference type="InterPro" id="IPR052038">
    <property type="entry name" value="Type-VII_TA_antitoxin"/>
</dbReference>